<sequence length="373" mass="40244">MSQGRPHREYVYPVIISFIAPCLEYLIRKETEQSIRRLQEKGVKINPNETVLAWSVPRNGTSEYPPPPDGKPRPEHMWIETGNEKAGLQHMTTEKKTREWATQGIPSEKQAEMLPLLAKAWTTSGRHIGYQGKGTGRPKMAVALREEGVPPEQAKIYRGAYTAANNGFGVGMNTISSAPIKPAPATDKTLAIPGDVRDETLQNLYYYPPKKTERSASSPPDPQSYDEWSSRAPIPPRADLSQRASSMPPEYHPPSSSSMLPQGYYPSSGSLGSSSLMPPQGYPPSSSSSLMPPHSYHPSSSSGSVNPGHYASSSSSGSVNPGHYASSSSSGSVNPGHYASSSSSGSSSLAPSGYYYNPSSSSGSSRSSRRRNY</sequence>
<dbReference type="EMBL" id="JAZGSY010000311">
    <property type="protein sequence ID" value="KAL1837274.1"/>
    <property type="molecule type" value="Genomic_DNA"/>
</dbReference>
<feature type="region of interest" description="Disordered" evidence="1">
    <location>
        <begin position="207"/>
        <end position="373"/>
    </location>
</feature>
<feature type="compositionally biased region" description="Low complexity" evidence="1">
    <location>
        <begin position="326"/>
        <end position="366"/>
    </location>
</feature>
<dbReference type="Proteomes" id="UP001583172">
    <property type="component" value="Unassembled WGS sequence"/>
</dbReference>
<comment type="caution">
    <text evidence="2">The sequence shown here is derived from an EMBL/GenBank/DDBJ whole genome shotgun (WGS) entry which is preliminary data.</text>
</comment>
<name>A0ABR3V684_HUMIN</name>
<reference evidence="2 3" key="1">
    <citation type="journal article" date="2024" name="Commun. Biol.">
        <title>Comparative genomic analysis of thermophilic fungi reveals convergent evolutionary adaptations and gene losses.</title>
        <authorList>
            <person name="Steindorff A.S."/>
            <person name="Aguilar-Pontes M.V."/>
            <person name="Robinson A.J."/>
            <person name="Andreopoulos B."/>
            <person name="LaButti K."/>
            <person name="Kuo A."/>
            <person name="Mondo S."/>
            <person name="Riley R."/>
            <person name="Otillar R."/>
            <person name="Haridas S."/>
            <person name="Lipzen A."/>
            <person name="Grimwood J."/>
            <person name="Schmutz J."/>
            <person name="Clum A."/>
            <person name="Reid I.D."/>
            <person name="Moisan M.C."/>
            <person name="Butler G."/>
            <person name="Nguyen T.T.M."/>
            <person name="Dewar K."/>
            <person name="Conant G."/>
            <person name="Drula E."/>
            <person name="Henrissat B."/>
            <person name="Hansel C."/>
            <person name="Singer S."/>
            <person name="Hutchinson M.I."/>
            <person name="de Vries R.P."/>
            <person name="Natvig D.O."/>
            <person name="Powell A.J."/>
            <person name="Tsang A."/>
            <person name="Grigoriev I.V."/>
        </authorList>
    </citation>
    <scope>NUCLEOTIDE SEQUENCE [LARGE SCALE GENOMIC DNA]</scope>
    <source>
        <strain evidence="2 3">CBS 620.91</strain>
    </source>
</reference>
<evidence type="ECO:0000256" key="1">
    <source>
        <dbReference type="SAM" id="MobiDB-lite"/>
    </source>
</evidence>
<accession>A0ABR3V684</accession>
<organism evidence="2 3">
    <name type="scientific">Humicola insolens</name>
    <name type="common">Soft-rot fungus</name>
    <dbReference type="NCBI Taxonomy" id="85995"/>
    <lineage>
        <taxon>Eukaryota</taxon>
        <taxon>Fungi</taxon>
        <taxon>Dikarya</taxon>
        <taxon>Ascomycota</taxon>
        <taxon>Pezizomycotina</taxon>
        <taxon>Sordariomycetes</taxon>
        <taxon>Sordariomycetidae</taxon>
        <taxon>Sordariales</taxon>
        <taxon>Chaetomiaceae</taxon>
        <taxon>Mycothermus</taxon>
    </lineage>
</organism>
<protein>
    <submittedName>
        <fullName evidence="2">Uncharacterized protein</fullName>
    </submittedName>
</protein>
<proteinExistence type="predicted"/>
<evidence type="ECO:0000313" key="3">
    <source>
        <dbReference type="Proteomes" id="UP001583172"/>
    </source>
</evidence>
<feature type="compositionally biased region" description="Low complexity" evidence="1">
    <location>
        <begin position="261"/>
        <end position="318"/>
    </location>
</feature>
<gene>
    <name evidence="2" type="ORF">VTJ49DRAFT_4060</name>
</gene>
<keyword evidence="3" id="KW-1185">Reference proteome</keyword>
<evidence type="ECO:0000313" key="2">
    <source>
        <dbReference type="EMBL" id="KAL1837274.1"/>
    </source>
</evidence>